<organism evidence="2 3">
    <name type="scientific">Desulfosporosinus acidiphilus (strain DSM 22704 / JCM 16185 / SJ4)</name>
    <dbReference type="NCBI Taxonomy" id="646529"/>
    <lineage>
        <taxon>Bacteria</taxon>
        <taxon>Bacillati</taxon>
        <taxon>Bacillota</taxon>
        <taxon>Clostridia</taxon>
        <taxon>Eubacteriales</taxon>
        <taxon>Desulfitobacteriaceae</taxon>
        <taxon>Desulfosporosinus</taxon>
    </lineage>
</organism>
<evidence type="ECO:0000313" key="3">
    <source>
        <dbReference type="Proteomes" id="UP000002892"/>
    </source>
</evidence>
<keyword evidence="1" id="KW-1133">Transmembrane helix</keyword>
<accession>I4D5L0</accession>
<evidence type="ECO:0000313" key="2">
    <source>
        <dbReference type="EMBL" id="AFM41084.1"/>
    </source>
</evidence>
<keyword evidence="1" id="KW-0472">Membrane</keyword>
<dbReference type="HOGENOM" id="CLU_2045858_0_0_9"/>
<keyword evidence="1" id="KW-0812">Transmembrane</keyword>
<proteinExistence type="predicted"/>
<dbReference type="Proteomes" id="UP000002892">
    <property type="component" value="Chromosome"/>
</dbReference>
<keyword evidence="3" id="KW-1185">Reference proteome</keyword>
<name>I4D5L0_DESAJ</name>
<feature type="transmembrane region" description="Helical" evidence="1">
    <location>
        <begin position="69"/>
        <end position="89"/>
    </location>
</feature>
<dbReference type="AlphaFoldDB" id="I4D5L0"/>
<dbReference type="EMBL" id="CP003639">
    <property type="protein sequence ID" value="AFM41084.1"/>
    <property type="molecule type" value="Genomic_DNA"/>
</dbReference>
<dbReference type="KEGG" id="dai:Desaci_2116"/>
<evidence type="ECO:0000256" key="1">
    <source>
        <dbReference type="SAM" id="Phobius"/>
    </source>
</evidence>
<protein>
    <submittedName>
        <fullName evidence="2">Uncharacterized protein</fullName>
    </submittedName>
</protein>
<feature type="transmembrane region" description="Helical" evidence="1">
    <location>
        <begin position="41"/>
        <end position="62"/>
    </location>
</feature>
<sequence length="120" mass="13723">MKNKIPAIFLKKIMLLFAETLVIVSPSYYAFSLPNSEGEGIILMLLFIICPVLSIFVGILTFKLRMKVWNNAIITTLVYLGLFSSLYNYTAFSYIPFYLTLYFIALMVTKLLSKNNTVKI</sequence>
<gene>
    <name evidence="2" type="ordered locus">Desaci_2116</name>
</gene>
<reference evidence="2 3" key="1">
    <citation type="journal article" date="2012" name="J. Bacteriol.">
        <title>Complete genome sequences of Desulfosporosinus orientis DSM765T, Desulfosporosinus youngiae DSM17734T, Desulfosporosinus meridiei DSM13257T, and Desulfosporosinus acidiphilus DSM22704T.</title>
        <authorList>
            <person name="Pester M."/>
            <person name="Brambilla E."/>
            <person name="Alazard D."/>
            <person name="Rattei T."/>
            <person name="Weinmaier T."/>
            <person name="Han J."/>
            <person name="Lucas S."/>
            <person name="Lapidus A."/>
            <person name="Cheng J.F."/>
            <person name="Goodwin L."/>
            <person name="Pitluck S."/>
            <person name="Peters L."/>
            <person name="Ovchinnikova G."/>
            <person name="Teshima H."/>
            <person name="Detter J.C."/>
            <person name="Han C.S."/>
            <person name="Tapia R."/>
            <person name="Land M.L."/>
            <person name="Hauser L."/>
            <person name="Kyrpides N.C."/>
            <person name="Ivanova N.N."/>
            <person name="Pagani I."/>
            <person name="Huntmann M."/>
            <person name="Wei C.L."/>
            <person name="Davenport K.W."/>
            <person name="Daligault H."/>
            <person name="Chain P.S."/>
            <person name="Chen A."/>
            <person name="Mavromatis K."/>
            <person name="Markowitz V."/>
            <person name="Szeto E."/>
            <person name="Mikhailova N."/>
            <person name="Pati A."/>
            <person name="Wagner M."/>
            <person name="Woyke T."/>
            <person name="Ollivier B."/>
            <person name="Klenk H.P."/>
            <person name="Spring S."/>
            <person name="Loy A."/>
        </authorList>
    </citation>
    <scope>NUCLEOTIDE SEQUENCE [LARGE SCALE GENOMIC DNA]</scope>
    <source>
        <strain evidence="3">DSM 22704 / JCM 16185 / SJ4</strain>
    </source>
</reference>
<feature type="transmembrane region" description="Helical" evidence="1">
    <location>
        <begin position="95"/>
        <end position="113"/>
    </location>
</feature>
<feature type="transmembrane region" description="Helical" evidence="1">
    <location>
        <begin position="12"/>
        <end position="29"/>
    </location>
</feature>